<dbReference type="EMBL" id="JAGSOJ010000001">
    <property type="protein sequence ID" value="MCM1988589.1"/>
    <property type="molecule type" value="Genomic_DNA"/>
</dbReference>
<dbReference type="AlphaFoldDB" id="A0A9J6NY72"/>
<comment type="caution">
    <text evidence="2">The sequence shown here is derived from an EMBL/GenBank/DDBJ whole genome shotgun (WGS) entry which is preliminary data.</text>
</comment>
<reference evidence="2" key="2">
    <citation type="submission" date="2021-04" db="EMBL/GenBank/DDBJ databases">
        <authorList>
            <person name="Dong X."/>
        </authorList>
    </citation>
    <scope>NUCLEOTIDE SEQUENCE</scope>
    <source>
        <strain evidence="2">ZWT</strain>
    </source>
</reference>
<dbReference type="PROSITE" id="PS51186">
    <property type="entry name" value="GNAT"/>
    <property type="match status" value="1"/>
</dbReference>
<dbReference type="InterPro" id="IPR016181">
    <property type="entry name" value="Acyl_CoA_acyltransferase"/>
</dbReference>
<dbReference type="Gene3D" id="3.40.630.30">
    <property type="match status" value="1"/>
</dbReference>
<dbReference type="RefSeq" id="WP_250857455.1">
    <property type="nucleotide sequence ID" value="NZ_JAGSOJ010000001.1"/>
</dbReference>
<proteinExistence type="predicted"/>
<dbReference type="GO" id="GO:0016747">
    <property type="term" value="F:acyltransferase activity, transferring groups other than amino-acyl groups"/>
    <property type="evidence" value="ECO:0007669"/>
    <property type="project" value="InterPro"/>
</dbReference>
<reference evidence="2" key="1">
    <citation type="journal article" date="2021" name="mSystems">
        <title>Bacteria and Archaea Synergistically Convert Glycine Betaine to Biogenic Methane in the Formosa Cold Seep of the South China Sea.</title>
        <authorList>
            <person name="Li L."/>
            <person name="Zhang W."/>
            <person name="Zhang S."/>
            <person name="Song L."/>
            <person name="Sun Q."/>
            <person name="Zhang H."/>
            <person name="Xiang H."/>
            <person name="Dong X."/>
        </authorList>
    </citation>
    <scope>NUCLEOTIDE SEQUENCE</scope>
    <source>
        <strain evidence="2">ZWT</strain>
    </source>
</reference>
<protein>
    <submittedName>
        <fullName evidence="2">GNAT family N-acetyltransferase</fullName>
    </submittedName>
</protein>
<name>A0A9J6NY72_9CLOT</name>
<dbReference type="Proteomes" id="UP001056429">
    <property type="component" value="Unassembled WGS sequence"/>
</dbReference>
<accession>A0A9J6NY72</accession>
<evidence type="ECO:0000313" key="3">
    <source>
        <dbReference type="Proteomes" id="UP001056429"/>
    </source>
</evidence>
<dbReference type="CDD" id="cd04301">
    <property type="entry name" value="NAT_SF"/>
    <property type="match status" value="1"/>
</dbReference>
<dbReference type="Pfam" id="PF00583">
    <property type="entry name" value="Acetyltransf_1"/>
    <property type="match status" value="1"/>
</dbReference>
<sequence length="327" mass="37781">MEIRDLDLLYLEDAVSLAQENYEMECKHVGGLPDLNYMVYFRTKLEKLFKSGNGKMAFENNNLVAYLAFGDIFNINEQGDKGATSPLFGYGIRSENRAVTIGKLFQYVAKELCEKYAQSLRINIYAHDIEVLQTYIMSSFSMDVTDVIRDVTEPFELNKCQDYIFKELNKEELKFYRSDIMEFYRGSINHLRMSPVFYHCRYFLPLEDRFDDFLSDDMRIFAAFDGNKLIGMIDSEPGRDAFITGGKGTVCMGDVFLNPDYRGRGIASQMLKYANDKLKECGIKTICVTHGTINPTARGFWDKYFQNYSYTMTRQIDSNMLGIIQPI</sequence>
<evidence type="ECO:0000313" key="2">
    <source>
        <dbReference type="EMBL" id="MCM1988589.1"/>
    </source>
</evidence>
<feature type="domain" description="N-acetyltransferase" evidence="1">
    <location>
        <begin position="163"/>
        <end position="317"/>
    </location>
</feature>
<gene>
    <name evidence="2" type="ORF">KDK92_02470</name>
</gene>
<evidence type="ECO:0000259" key="1">
    <source>
        <dbReference type="PROSITE" id="PS51186"/>
    </source>
</evidence>
<dbReference type="InterPro" id="IPR000182">
    <property type="entry name" value="GNAT_dom"/>
</dbReference>
<keyword evidence="3" id="KW-1185">Reference proteome</keyword>
<dbReference type="SUPFAM" id="SSF55729">
    <property type="entry name" value="Acyl-CoA N-acyltransferases (Nat)"/>
    <property type="match status" value="1"/>
</dbReference>
<organism evidence="2 3">
    <name type="scientific">Oceanirhabdus seepicola</name>
    <dbReference type="NCBI Taxonomy" id="2828781"/>
    <lineage>
        <taxon>Bacteria</taxon>
        <taxon>Bacillati</taxon>
        <taxon>Bacillota</taxon>
        <taxon>Clostridia</taxon>
        <taxon>Eubacteriales</taxon>
        <taxon>Clostridiaceae</taxon>
        <taxon>Oceanirhabdus</taxon>
    </lineage>
</organism>